<protein>
    <submittedName>
        <fullName evidence="10">Iron ABC transporter permease</fullName>
    </submittedName>
</protein>
<evidence type="ECO:0000313" key="11">
    <source>
        <dbReference type="Proteomes" id="UP000712713"/>
    </source>
</evidence>
<evidence type="ECO:0000256" key="3">
    <source>
        <dbReference type="ARBA" id="ARBA00022475"/>
    </source>
</evidence>
<evidence type="ECO:0000256" key="5">
    <source>
        <dbReference type="ARBA" id="ARBA00022692"/>
    </source>
</evidence>
<evidence type="ECO:0000256" key="1">
    <source>
        <dbReference type="ARBA" id="ARBA00004429"/>
    </source>
</evidence>
<dbReference type="AlphaFoldDB" id="A0A921EL69"/>
<keyword evidence="2 8" id="KW-0813">Transport</keyword>
<feature type="transmembrane region" description="Helical" evidence="8">
    <location>
        <begin position="489"/>
        <end position="511"/>
    </location>
</feature>
<comment type="subcellular location">
    <subcellularLocation>
        <location evidence="1">Cell inner membrane</location>
        <topology evidence="1">Multi-pass membrane protein</topology>
    </subcellularLocation>
    <subcellularLocation>
        <location evidence="8">Cell membrane</location>
        <topology evidence="8">Multi-pass membrane protein</topology>
    </subcellularLocation>
</comment>
<feature type="domain" description="ABC transmembrane type-1" evidence="9">
    <location>
        <begin position="75"/>
        <end position="280"/>
    </location>
</feature>
<dbReference type="CDD" id="cd06261">
    <property type="entry name" value="TM_PBP2"/>
    <property type="match status" value="2"/>
</dbReference>
<dbReference type="Pfam" id="PF00528">
    <property type="entry name" value="BPD_transp_1"/>
    <property type="match status" value="2"/>
</dbReference>
<dbReference type="PANTHER" id="PTHR43357">
    <property type="entry name" value="INNER MEMBRANE ABC TRANSPORTER PERMEASE PROTEIN YDCV"/>
    <property type="match status" value="1"/>
</dbReference>
<comment type="caution">
    <text evidence="10">The sequence shown here is derived from an EMBL/GenBank/DDBJ whole genome shotgun (WGS) entry which is preliminary data.</text>
</comment>
<dbReference type="GO" id="GO:0005886">
    <property type="term" value="C:plasma membrane"/>
    <property type="evidence" value="ECO:0007669"/>
    <property type="project" value="UniProtKB-SubCell"/>
</dbReference>
<proteinExistence type="inferred from homology"/>
<feature type="transmembrane region" description="Helical" evidence="8">
    <location>
        <begin position="79"/>
        <end position="103"/>
    </location>
</feature>
<keyword evidence="6 8" id="KW-1133">Transmembrane helix</keyword>
<feature type="transmembrane region" description="Helical" evidence="8">
    <location>
        <begin position="531"/>
        <end position="553"/>
    </location>
</feature>
<dbReference type="PROSITE" id="PS50928">
    <property type="entry name" value="ABC_TM1"/>
    <property type="match status" value="2"/>
</dbReference>
<reference evidence="10" key="2">
    <citation type="submission" date="2021-09" db="EMBL/GenBank/DDBJ databases">
        <authorList>
            <person name="Gilroy R."/>
        </authorList>
    </citation>
    <scope>NUCLEOTIDE SEQUENCE</scope>
    <source>
        <strain evidence="10">ChiGjej3B3-7470</strain>
    </source>
</reference>
<name>A0A921EL69_9ACTN</name>
<evidence type="ECO:0000256" key="8">
    <source>
        <dbReference type="RuleBase" id="RU363032"/>
    </source>
</evidence>
<dbReference type="PANTHER" id="PTHR43357:SF3">
    <property type="entry name" value="FE(3+)-TRANSPORT SYSTEM PERMEASE PROTEIN FBPB 2"/>
    <property type="match status" value="1"/>
</dbReference>
<evidence type="ECO:0000256" key="2">
    <source>
        <dbReference type="ARBA" id="ARBA00022448"/>
    </source>
</evidence>
<evidence type="ECO:0000259" key="9">
    <source>
        <dbReference type="PROSITE" id="PS50928"/>
    </source>
</evidence>
<evidence type="ECO:0000256" key="4">
    <source>
        <dbReference type="ARBA" id="ARBA00022519"/>
    </source>
</evidence>
<dbReference type="Proteomes" id="UP000712713">
    <property type="component" value="Unassembled WGS sequence"/>
</dbReference>
<comment type="similarity">
    <text evidence="8">Belongs to the binding-protein-dependent transport system permease family.</text>
</comment>
<dbReference type="GO" id="GO:0055085">
    <property type="term" value="P:transmembrane transport"/>
    <property type="evidence" value="ECO:0007669"/>
    <property type="project" value="InterPro"/>
</dbReference>
<feature type="transmembrane region" description="Helical" evidence="8">
    <location>
        <begin position="261"/>
        <end position="283"/>
    </location>
</feature>
<feature type="transmembrane region" description="Helical" evidence="8">
    <location>
        <begin position="110"/>
        <end position="133"/>
    </location>
</feature>
<feature type="transmembrane region" description="Helical" evidence="8">
    <location>
        <begin position="366"/>
        <end position="388"/>
    </location>
</feature>
<feature type="domain" description="ABC transmembrane type-1" evidence="9">
    <location>
        <begin position="362"/>
        <end position="552"/>
    </location>
</feature>
<organism evidence="10 11">
    <name type="scientific">Tessaracoccus flavescens</name>
    <dbReference type="NCBI Taxonomy" id="399497"/>
    <lineage>
        <taxon>Bacteria</taxon>
        <taxon>Bacillati</taxon>
        <taxon>Actinomycetota</taxon>
        <taxon>Actinomycetes</taxon>
        <taxon>Propionibacteriales</taxon>
        <taxon>Propionibacteriaceae</taxon>
        <taxon>Tessaracoccus</taxon>
    </lineage>
</organism>
<dbReference type="EMBL" id="DYZF01000025">
    <property type="protein sequence ID" value="HJE50537.1"/>
    <property type="molecule type" value="Genomic_DNA"/>
</dbReference>
<evidence type="ECO:0000256" key="7">
    <source>
        <dbReference type="ARBA" id="ARBA00023136"/>
    </source>
</evidence>
<keyword evidence="5 8" id="KW-0812">Transmembrane</keyword>
<feature type="transmembrane region" description="Helical" evidence="8">
    <location>
        <begin position="425"/>
        <end position="441"/>
    </location>
</feature>
<feature type="transmembrane region" description="Helical" evidence="8">
    <location>
        <begin position="304"/>
        <end position="330"/>
    </location>
</feature>
<feature type="transmembrane region" description="Helical" evidence="8">
    <location>
        <begin position="210"/>
        <end position="228"/>
    </location>
</feature>
<keyword evidence="4" id="KW-0997">Cell inner membrane</keyword>
<keyword evidence="3" id="KW-1003">Cell membrane</keyword>
<feature type="transmembrane region" description="Helical" evidence="8">
    <location>
        <begin position="153"/>
        <end position="177"/>
    </location>
</feature>
<keyword evidence="7 8" id="KW-0472">Membrane</keyword>
<dbReference type="InterPro" id="IPR035906">
    <property type="entry name" value="MetI-like_sf"/>
</dbReference>
<dbReference type="SUPFAM" id="SSF161098">
    <property type="entry name" value="MetI-like"/>
    <property type="match status" value="2"/>
</dbReference>
<feature type="transmembrane region" description="Helical" evidence="8">
    <location>
        <begin position="22"/>
        <end position="43"/>
    </location>
</feature>
<feature type="transmembrane region" description="Helical" evidence="8">
    <location>
        <begin position="400"/>
        <end position="419"/>
    </location>
</feature>
<accession>A0A921EL69</accession>
<gene>
    <name evidence="10" type="ORF">K8V15_00885</name>
</gene>
<sequence length="563" mass="62011">MTTMTTLPTEGLQKRRFLRADMWTFVTIFMFAIFGLFLVYPLWGVLKESVVAADGSFTLKYFIDFLSKTYYLGTIRNSFFVSIAVTLVSLAIGIPFSYFYTYFKLKGAKLLFVGAVLSCMSAPFIGAYAWILLMGRGGLVNTFIRDYTPFSAVSIYGFGGIVFVLGLKLFPLVVVYMNGAFRSIDTSLLEAASMMGSTGIRRVVQVMLRLTMPTVLAASLLVFMRAFADFGTPLLIGEGYRTFTVEIYNQYLGETGQNHNFAAAIGVIGVIVTAAVFLLQKWATSKFNFTIKSSRPVEQKKPKGIGGVLMYIYMYVVVALGVLPQLYIIYLSFRNSSSAIFLPGFSFDNYRAAASRLLWRSTWNTLWFGFVALAIIIVMSILIAYLVVRRSNWANNLVDTLSMIPYILPGAVIGIGLVLAFNGGPLALTGTATIIIIALVIRRMPYTIRSATATLMHIPMSAEEAARSLGASKIKTFFKITTPMMASGIASGAILSFVAIVTEMSSAIILYNNKTITLTMSAYVAISRNNYGLACAFSAILTVLTAVILLIYLRFTKEEDIKM</sequence>
<dbReference type="InterPro" id="IPR000515">
    <property type="entry name" value="MetI-like"/>
</dbReference>
<evidence type="ECO:0000313" key="10">
    <source>
        <dbReference type="EMBL" id="HJE50537.1"/>
    </source>
</evidence>
<evidence type="ECO:0000256" key="6">
    <source>
        <dbReference type="ARBA" id="ARBA00022989"/>
    </source>
</evidence>
<dbReference type="Gene3D" id="1.10.3720.10">
    <property type="entry name" value="MetI-like"/>
    <property type="match status" value="2"/>
</dbReference>
<reference evidence="10" key="1">
    <citation type="journal article" date="2021" name="PeerJ">
        <title>Extensive microbial diversity within the chicken gut microbiome revealed by metagenomics and culture.</title>
        <authorList>
            <person name="Gilroy R."/>
            <person name="Ravi A."/>
            <person name="Getino M."/>
            <person name="Pursley I."/>
            <person name="Horton D.L."/>
            <person name="Alikhan N.F."/>
            <person name="Baker D."/>
            <person name="Gharbi K."/>
            <person name="Hall N."/>
            <person name="Watson M."/>
            <person name="Adriaenssens E.M."/>
            <person name="Foster-Nyarko E."/>
            <person name="Jarju S."/>
            <person name="Secka A."/>
            <person name="Antonio M."/>
            <person name="Oren A."/>
            <person name="Chaudhuri R.R."/>
            <person name="La Ragione R."/>
            <person name="Hildebrand F."/>
            <person name="Pallen M.J."/>
        </authorList>
    </citation>
    <scope>NUCLEOTIDE SEQUENCE</scope>
    <source>
        <strain evidence="10">ChiGjej3B3-7470</strain>
    </source>
</reference>